<reference evidence="1 2" key="1">
    <citation type="submission" date="2020-10" db="EMBL/GenBank/DDBJ databases">
        <title>Sequencing the genomes of 1000 actinobacteria strains.</title>
        <authorList>
            <person name="Klenk H.-P."/>
        </authorList>
    </citation>
    <scope>NUCLEOTIDE SEQUENCE [LARGE SCALE GENOMIC DNA]</scope>
    <source>
        <strain evidence="1 2">DSM 43748</strain>
    </source>
</reference>
<evidence type="ECO:0000313" key="1">
    <source>
        <dbReference type="EMBL" id="MBE1558982.1"/>
    </source>
</evidence>
<keyword evidence="2" id="KW-1185">Reference proteome</keyword>
<comment type="caution">
    <text evidence="1">The sequence shown here is derived from an EMBL/GenBank/DDBJ whole genome shotgun (WGS) entry which is preliminary data.</text>
</comment>
<organism evidence="1 2">
    <name type="scientific">Nonomuraea africana</name>
    <dbReference type="NCBI Taxonomy" id="46171"/>
    <lineage>
        <taxon>Bacteria</taxon>
        <taxon>Bacillati</taxon>
        <taxon>Actinomycetota</taxon>
        <taxon>Actinomycetes</taxon>
        <taxon>Streptosporangiales</taxon>
        <taxon>Streptosporangiaceae</taxon>
        <taxon>Nonomuraea</taxon>
    </lineage>
</organism>
<evidence type="ECO:0000313" key="2">
    <source>
        <dbReference type="Proteomes" id="UP000661607"/>
    </source>
</evidence>
<gene>
    <name evidence="1" type="ORF">H4W81_001761</name>
</gene>
<protein>
    <submittedName>
        <fullName evidence="1">Uncharacterized protein</fullName>
    </submittedName>
</protein>
<proteinExistence type="predicted"/>
<dbReference type="EMBL" id="JADBEF010000001">
    <property type="protein sequence ID" value="MBE1558982.1"/>
    <property type="molecule type" value="Genomic_DNA"/>
</dbReference>
<name>A0ABR9KAE5_9ACTN</name>
<sequence>MAREPGHELRGFGDHIYDLDAPLDDVEVNLDLGGKTEAA</sequence>
<accession>A0ABR9KAE5</accession>
<dbReference type="Proteomes" id="UP000661607">
    <property type="component" value="Unassembled WGS sequence"/>
</dbReference>